<dbReference type="InterPro" id="IPR001656">
    <property type="entry name" value="PsdUridine_synth_TruD"/>
</dbReference>
<organism evidence="6 7">
    <name type="scientific">Legionella busanensis</name>
    <dbReference type="NCBI Taxonomy" id="190655"/>
    <lineage>
        <taxon>Bacteria</taxon>
        <taxon>Pseudomonadati</taxon>
        <taxon>Pseudomonadota</taxon>
        <taxon>Gammaproteobacteria</taxon>
        <taxon>Legionellales</taxon>
        <taxon>Legionellaceae</taxon>
        <taxon>Legionella</taxon>
    </lineage>
</organism>
<dbReference type="PANTHER" id="PTHR47811">
    <property type="entry name" value="TRNA PSEUDOURIDINE SYNTHASE D"/>
    <property type="match status" value="1"/>
</dbReference>
<proteinExistence type="inferred from homology"/>
<evidence type="ECO:0000313" key="7">
    <source>
        <dbReference type="Proteomes" id="UP000254794"/>
    </source>
</evidence>
<comment type="catalytic activity">
    <reaction evidence="4">
        <text>uridine(13) in tRNA = pseudouridine(13) in tRNA</text>
        <dbReference type="Rhea" id="RHEA:42540"/>
        <dbReference type="Rhea" id="RHEA-COMP:10105"/>
        <dbReference type="Rhea" id="RHEA-COMP:10106"/>
        <dbReference type="ChEBI" id="CHEBI:65314"/>
        <dbReference type="ChEBI" id="CHEBI:65315"/>
        <dbReference type="EC" id="5.4.99.27"/>
    </reaction>
</comment>
<dbReference type="PROSITE" id="PS50984">
    <property type="entry name" value="TRUD"/>
    <property type="match status" value="1"/>
</dbReference>
<evidence type="ECO:0000259" key="5">
    <source>
        <dbReference type="PROSITE" id="PS50984"/>
    </source>
</evidence>
<keyword evidence="2 4" id="KW-0819">tRNA processing</keyword>
<evidence type="ECO:0000256" key="3">
    <source>
        <dbReference type="ARBA" id="ARBA00023235"/>
    </source>
</evidence>
<dbReference type="RefSeq" id="WP_115332004.1">
    <property type="nucleotide sequence ID" value="NZ_CAAAHP010000006.1"/>
</dbReference>
<keyword evidence="7" id="KW-1185">Reference proteome</keyword>
<keyword evidence="3 4" id="KW-0413">Isomerase</keyword>
<gene>
    <name evidence="4 6" type="primary">truD</name>
    <name evidence="6" type="ORF">NCTC13316_02556</name>
</gene>
<dbReference type="HAMAP" id="MF_01082">
    <property type="entry name" value="TruD"/>
    <property type="match status" value="1"/>
</dbReference>
<dbReference type="AlphaFoldDB" id="A0A378JQA4"/>
<dbReference type="PROSITE" id="PS01268">
    <property type="entry name" value="UPF0024"/>
    <property type="match status" value="1"/>
</dbReference>
<dbReference type="GO" id="GO:0003723">
    <property type="term" value="F:RNA binding"/>
    <property type="evidence" value="ECO:0007669"/>
    <property type="project" value="InterPro"/>
</dbReference>
<dbReference type="InterPro" id="IPR020119">
    <property type="entry name" value="PsdUridine_synth_TruD_CS"/>
</dbReference>
<dbReference type="InterPro" id="IPR020103">
    <property type="entry name" value="PsdUridine_synth_cat_dom_sf"/>
</dbReference>
<dbReference type="OrthoDB" id="1550679at2"/>
<dbReference type="SUPFAM" id="SSF55120">
    <property type="entry name" value="Pseudouridine synthase"/>
    <property type="match status" value="1"/>
</dbReference>
<name>A0A378JQA4_9GAMM</name>
<dbReference type="PANTHER" id="PTHR47811:SF1">
    <property type="entry name" value="TRNA PSEUDOURIDINE SYNTHASE D"/>
    <property type="match status" value="1"/>
</dbReference>
<dbReference type="InterPro" id="IPR011760">
    <property type="entry name" value="PsdUridine_synth_TruD_insert"/>
</dbReference>
<dbReference type="Proteomes" id="UP000254794">
    <property type="component" value="Unassembled WGS sequence"/>
</dbReference>
<dbReference type="InterPro" id="IPR043165">
    <property type="entry name" value="TruD_insert_sf"/>
</dbReference>
<feature type="active site" description="Nucleophile" evidence="4">
    <location>
        <position position="79"/>
    </location>
</feature>
<dbReference type="GO" id="GO:0160150">
    <property type="term" value="F:tRNA pseudouridine(13) synthase activity"/>
    <property type="evidence" value="ECO:0007669"/>
    <property type="project" value="UniProtKB-EC"/>
</dbReference>
<protein>
    <recommendedName>
        <fullName evidence="4">tRNA pseudouridine synthase D</fullName>
        <ecNumber evidence="4">5.4.99.27</ecNumber>
    </recommendedName>
    <alternativeName>
        <fullName evidence="4">tRNA pseudouridine(13) synthase</fullName>
    </alternativeName>
    <alternativeName>
        <fullName evidence="4">tRNA pseudouridylate synthase D</fullName>
    </alternativeName>
    <alternativeName>
        <fullName evidence="4">tRNA-uridine isomerase D</fullName>
    </alternativeName>
</protein>
<dbReference type="GO" id="GO:0031119">
    <property type="term" value="P:tRNA pseudouridine synthesis"/>
    <property type="evidence" value="ECO:0007669"/>
    <property type="project" value="UniProtKB-UniRule"/>
</dbReference>
<dbReference type="Gene3D" id="3.30.2340.10">
    <property type="entry name" value="TruD, insertion domain"/>
    <property type="match status" value="1"/>
</dbReference>
<dbReference type="InterPro" id="IPR050170">
    <property type="entry name" value="TruD_pseudoU_synthase"/>
</dbReference>
<dbReference type="Gene3D" id="3.30.2350.20">
    <property type="entry name" value="TruD, catalytic domain"/>
    <property type="match status" value="1"/>
</dbReference>
<dbReference type="EMBL" id="UGOD01000001">
    <property type="protein sequence ID" value="STX52443.1"/>
    <property type="molecule type" value="Genomic_DNA"/>
</dbReference>
<accession>A0A378JQA4</accession>
<dbReference type="Pfam" id="PF01142">
    <property type="entry name" value="TruD"/>
    <property type="match status" value="2"/>
</dbReference>
<comment type="function">
    <text evidence="4">Responsible for synthesis of pseudouridine from uracil-13 in transfer RNAs.</text>
</comment>
<evidence type="ECO:0000256" key="1">
    <source>
        <dbReference type="ARBA" id="ARBA00007953"/>
    </source>
</evidence>
<dbReference type="EC" id="5.4.99.27" evidence="4"/>
<sequence length="339" mass="38881">MYALNWSYAYSKPQSIAQFKLEPEDFQVIEYFNEAFSGEGEHTLLKIEKRGLTTEEVVKSLSRLINKPIKQISYAGLKDRQALTIQWLSVHTPGEIIPDIETLQAPGWKVIETARHIKKLKPGFLTGNHFKIRLKNLTEQAQFTHRIEQIKITGVPNYFGEQRFGRDAGNLFKAKDILVENRKVKDRFLRGMYCSAARSWLYNLILSKRVARGNWNVPIKGDVMQLSGSKSIFTLENVEETILQRIKDKDLSPASPLPGKNKNKVADEASSFINEIYQEWQPWLTGLIQQGLEEAWRANILHPQNLQYQILDNIAELSFTLPAGSYATTVLRELVQYSL</sequence>
<dbReference type="InterPro" id="IPR042214">
    <property type="entry name" value="TruD_catalytic"/>
</dbReference>
<evidence type="ECO:0000313" key="6">
    <source>
        <dbReference type="EMBL" id="STX52443.1"/>
    </source>
</evidence>
<evidence type="ECO:0000256" key="2">
    <source>
        <dbReference type="ARBA" id="ARBA00022694"/>
    </source>
</evidence>
<evidence type="ECO:0000256" key="4">
    <source>
        <dbReference type="HAMAP-Rule" id="MF_01082"/>
    </source>
</evidence>
<feature type="domain" description="TRUD" evidence="5">
    <location>
        <begin position="154"/>
        <end position="302"/>
    </location>
</feature>
<dbReference type="GO" id="GO:0005829">
    <property type="term" value="C:cytosol"/>
    <property type="evidence" value="ECO:0007669"/>
    <property type="project" value="TreeGrafter"/>
</dbReference>
<dbReference type="CDD" id="cd02575">
    <property type="entry name" value="PseudoU_synth_EcTruD"/>
    <property type="match status" value="1"/>
</dbReference>
<comment type="similarity">
    <text evidence="1 4">Belongs to the pseudouridine synthase TruD family.</text>
</comment>
<reference evidence="6 7" key="1">
    <citation type="submission" date="2018-06" db="EMBL/GenBank/DDBJ databases">
        <authorList>
            <consortium name="Pathogen Informatics"/>
            <person name="Doyle S."/>
        </authorList>
    </citation>
    <scope>NUCLEOTIDE SEQUENCE [LARGE SCALE GENOMIC DNA]</scope>
    <source>
        <strain evidence="6 7">NCTC13316</strain>
    </source>
</reference>